<dbReference type="SMART" id="SM00671">
    <property type="entry name" value="SEL1"/>
    <property type="match status" value="1"/>
</dbReference>
<dbReference type="RefSeq" id="WP_151504409.1">
    <property type="nucleotide sequence ID" value="NZ_VXLD01000003.1"/>
</dbReference>
<sequence length="145" mass="16920">MNMEYLKTVWTLLFHTPYHDLVTPVFDHAGEYEYQRGLHFEQLALCEHYHVFMQKNVLQMAAPVQIDHSPMSSSNSRNAMWYFLRSALRGHPEAEFKMGIGYLNGQLGLDRNYDKAEQWLKKAAQDGHPDAKRCLYDAYSELAFS</sequence>
<dbReference type="InterPro" id="IPR011990">
    <property type="entry name" value="TPR-like_helical_dom_sf"/>
</dbReference>
<dbReference type="SUPFAM" id="SSF81901">
    <property type="entry name" value="HCP-like"/>
    <property type="match status" value="1"/>
</dbReference>
<dbReference type="Proteomes" id="UP000325788">
    <property type="component" value="Unassembled WGS sequence"/>
</dbReference>
<dbReference type="Gene3D" id="1.25.40.10">
    <property type="entry name" value="Tetratricopeptide repeat domain"/>
    <property type="match status" value="1"/>
</dbReference>
<dbReference type="EMBL" id="VXLD01000003">
    <property type="protein sequence ID" value="KAB1856724.1"/>
    <property type="molecule type" value="Genomic_DNA"/>
</dbReference>
<dbReference type="PANTHER" id="PTHR11102">
    <property type="entry name" value="SEL-1-LIKE PROTEIN"/>
    <property type="match status" value="1"/>
</dbReference>
<proteinExistence type="predicted"/>
<dbReference type="InterPro" id="IPR050767">
    <property type="entry name" value="Sel1_AlgK"/>
</dbReference>
<dbReference type="AlphaFoldDB" id="A0A5N4WHN1"/>
<reference evidence="1 2" key="1">
    <citation type="submission" date="2019-09" db="EMBL/GenBank/DDBJ databases">
        <title>Draft genome sequence of Acinetobacter tandoii W4-4-4 isolated from environmental water sample.</title>
        <authorList>
            <person name="Wee S.K."/>
            <person name="Yan B."/>
            <person name="Mustaffa S.B."/>
            <person name="Yap E.P.H."/>
        </authorList>
    </citation>
    <scope>NUCLEOTIDE SEQUENCE [LARGE SCALE GENOMIC DNA]</scope>
    <source>
        <strain evidence="1 2">W4-4-4</strain>
    </source>
</reference>
<dbReference type="Pfam" id="PF08238">
    <property type="entry name" value="Sel1"/>
    <property type="match status" value="2"/>
</dbReference>
<evidence type="ECO:0000313" key="1">
    <source>
        <dbReference type="EMBL" id="KAB1856724.1"/>
    </source>
</evidence>
<evidence type="ECO:0000313" key="2">
    <source>
        <dbReference type="Proteomes" id="UP000325788"/>
    </source>
</evidence>
<name>A0A5N4WHN1_9GAMM</name>
<accession>A0A5N4WHN1</accession>
<dbReference type="PANTHER" id="PTHR11102:SF160">
    <property type="entry name" value="ERAD-ASSOCIATED E3 UBIQUITIN-PROTEIN LIGASE COMPONENT HRD3"/>
    <property type="match status" value="1"/>
</dbReference>
<dbReference type="InterPro" id="IPR006597">
    <property type="entry name" value="Sel1-like"/>
</dbReference>
<gene>
    <name evidence="1" type="ORF">F4W09_06990</name>
</gene>
<comment type="caution">
    <text evidence="1">The sequence shown here is derived from an EMBL/GenBank/DDBJ whole genome shotgun (WGS) entry which is preliminary data.</text>
</comment>
<organism evidence="1 2">
    <name type="scientific">Acinetobacter tandoii</name>
    <dbReference type="NCBI Taxonomy" id="202954"/>
    <lineage>
        <taxon>Bacteria</taxon>
        <taxon>Pseudomonadati</taxon>
        <taxon>Pseudomonadota</taxon>
        <taxon>Gammaproteobacteria</taxon>
        <taxon>Moraxellales</taxon>
        <taxon>Moraxellaceae</taxon>
        <taxon>Acinetobacter</taxon>
    </lineage>
</organism>
<protein>
    <submittedName>
        <fullName evidence="1">Sel1 repeat family protein</fullName>
    </submittedName>
</protein>